<dbReference type="RefSeq" id="WP_161349569.1">
    <property type="nucleotide sequence ID" value="NZ_WTUX01000002.1"/>
</dbReference>
<dbReference type="Proteomes" id="UP000467322">
    <property type="component" value="Unassembled WGS sequence"/>
</dbReference>
<comment type="caution">
    <text evidence="1">The sequence shown here is derived from an EMBL/GenBank/DDBJ whole genome shotgun (WGS) entry which is preliminary data.</text>
</comment>
<gene>
    <name evidence="1" type="ORF">GQE99_00170</name>
</gene>
<proteinExistence type="predicted"/>
<keyword evidence="2" id="KW-1185">Reference proteome</keyword>
<organism evidence="1 2">
    <name type="scientific">Maritimibacter harenae</name>
    <dbReference type="NCBI Taxonomy" id="2606218"/>
    <lineage>
        <taxon>Bacteria</taxon>
        <taxon>Pseudomonadati</taxon>
        <taxon>Pseudomonadota</taxon>
        <taxon>Alphaproteobacteria</taxon>
        <taxon>Rhodobacterales</taxon>
        <taxon>Roseobacteraceae</taxon>
        <taxon>Maritimibacter</taxon>
    </lineage>
</organism>
<evidence type="ECO:0000313" key="2">
    <source>
        <dbReference type="Proteomes" id="UP000467322"/>
    </source>
</evidence>
<sequence length="669" mass="73275">MTNGEQHAARLADTLQVVAARLAEARPFAKARHQSAALDVIGRLAAQPDGLEYLFDQATRLDKAGLFAGSDWDMPETLLPQLTGQTLASADRALVALEAASLLRLLAVATGQATHRNLHADAARHFLAQVLAHNLRYFFATVSEADREQDPTGLRPRIFSFIVERIGFGDVLGTLVEEIWRILEQRPVQVGPVKEMIMQISLAMSAREIETGQERLGADRLVSALFGPTASCMDDPGLDVFLDRIAHLDDSGLQREALGFSRAMHDTGLVSAYHAEFLRWIAKRTESDFMPDTLGLGPTGIDSLRRWRGLVGELIEVGVTAHTPQAVYGLALLLERGILHSPPIAPALQRQLRTRPTAEVAERLRLAFGDMVEPERLLLAGTLNVLGQPLGLGQGANPTCQSARAIAMWSFNDPDYVLHLIRQVAEVDSIMMHFEGQPIHSADLPAGLALGAPIDADPVSVALVPHLDRIYAEMGRRCIGREGDPHRWVNPEFHGWWVARDCVVAVDVASGMLSDYDAFITRFHQGYHPEYNGGRPVIHPQPAGIAVTDSSARFVGWHAIAILRVDVDQHGVHRVYFFNPNNDSGQDWGGDVIVSTSGHGERHGEGSLPLDQFVSRLYLFHDDPLTAELHVEVPEAVLRRIEDMALASWASGRKVEGARSMVGLADPEA</sequence>
<dbReference type="EMBL" id="WTUX01000002">
    <property type="protein sequence ID" value="MZR11446.1"/>
    <property type="molecule type" value="Genomic_DNA"/>
</dbReference>
<name>A0A845LVR0_9RHOB</name>
<evidence type="ECO:0000313" key="1">
    <source>
        <dbReference type="EMBL" id="MZR11446.1"/>
    </source>
</evidence>
<reference evidence="1 2" key="1">
    <citation type="submission" date="2019-12" db="EMBL/GenBank/DDBJ databases">
        <title>Maritimibacter sp. nov. sp. isolated from sea sand.</title>
        <authorList>
            <person name="Kim J."/>
            <person name="Jeong S.E."/>
            <person name="Jung H.S."/>
            <person name="Jeon C.O."/>
        </authorList>
    </citation>
    <scope>NUCLEOTIDE SEQUENCE [LARGE SCALE GENOMIC DNA]</scope>
    <source>
        <strain evidence="1 2">DP07</strain>
    </source>
</reference>
<accession>A0A845LVR0</accession>
<dbReference type="AlphaFoldDB" id="A0A845LVR0"/>
<protein>
    <submittedName>
        <fullName evidence="1">Uncharacterized protein</fullName>
    </submittedName>
</protein>